<dbReference type="InterPro" id="IPR008927">
    <property type="entry name" value="6-PGluconate_DH-like_C_sf"/>
</dbReference>
<dbReference type="PANTHER" id="PTHR43580:SF9">
    <property type="entry name" value="GLYOXYLATE_SUCCINIC SEMIALDEHYDE REDUCTASE 1"/>
    <property type="match status" value="1"/>
</dbReference>
<dbReference type="Pfam" id="PF03446">
    <property type="entry name" value="NAD_binding_2"/>
    <property type="match status" value="1"/>
</dbReference>
<dbReference type="GO" id="GO:0051287">
    <property type="term" value="F:NAD binding"/>
    <property type="evidence" value="ECO:0007669"/>
    <property type="project" value="InterPro"/>
</dbReference>
<dbReference type="InterPro" id="IPR013328">
    <property type="entry name" value="6PGD_dom2"/>
</dbReference>
<dbReference type="InterPro" id="IPR029154">
    <property type="entry name" value="HIBADH-like_NADP-bd"/>
</dbReference>
<evidence type="ECO:0000256" key="3">
    <source>
        <dbReference type="PIRSR" id="PIRSR000103-1"/>
    </source>
</evidence>
<dbReference type="InterPro" id="IPR015815">
    <property type="entry name" value="HIBADH-related"/>
</dbReference>
<evidence type="ECO:0000313" key="6">
    <source>
        <dbReference type="EMBL" id="AFL74967.1"/>
    </source>
</evidence>
<keyword evidence="2" id="KW-0520">NAD</keyword>
<dbReference type="InterPro" id="IPR006115">
    <property type="entry name" value="6PGDH_NADP-bd"/>
</dbReference>
<feature type="active site" evidence="3">
    <location>
        <position position="168"/>
    </location>
</feature>
<dbReference type="OrthoDB" id="9786703at2"/>
<protein>
    <submittedName>
        <fullName evidence="6">Beta-hydroxyacid dehydrogenase, 3-hydroxyisobutyrate dehydrogenase</fullName>
    </submittedName>
</protein>
<dbReference type="GO" id="GO:0005840">
    <property type="term" value="C:ribosome"/>
    <property type="evidence" value="ECO:0007669"/>
    <property type="project" value="InterPro"/>
</dbReference>
<evidence type="ECO:0000259" key="4">
    <source>
        <dbReference type="Pfam" id="PF03446"/>
    </source>
</evidence>
<dbReference type="InterPro" id="IPR020592">
    <property type="entry name" value="Ribosomal_bS16_CS"/>
</dbReference>
<dbReference type="PANTHER" id="PTHR43580">
    <property type="entry name" value="OXIDOREDUCTASE GLYR1-RELATED"/>
    <property type="match status" value="1"/>
</dbReference>
<dbReference type="GO" id="GO:0016491">
    <property type="term" value="F:oxidoreductase activity"/>
    <property type="evidence" value="ECO:0007669"/>
    <property type="project" value="UniProtKB-KW"/>
</dbReference>
<dbReference type="SUPFAM" id="SSF51735">
    <property type="entry name" value="NAD(P)-binding Rossmann-fold domains"/>
    <property type="match status" value="1"/>
</dbReference>
<dbReference type="GO" id="GO:0003735">
    <property type="term" value="F:structural constituent of ribosome"/>
    <property type="evidence" value="ECO:0007669"/>
    <property type="project" value="InterPro"/>
</dbReference>
<dbReference type="HOGENOM" id="CLU_035117_0_8_6"/>
<feature type="domain" description="3-hydroxyisobutyrate dehydrogenase-like NAD-binding" evidence="5">
    <location>
        <begin position="162"/>
        <end position="282"/>
    </location>
</feature>
<dbReference type="STRING" id="765911.Thivi_3087"/>
<evidence type="ECO:0000313" key="7">
    <source>
        <dbReference type="Proteomes" id="UP000006062"/>
    </source>
</evidence>
<gene>
    <name evidence="6" type="ordered locus">Thivi_3087</name>
</gene>
<keyword evidence="7" id="KW-1185">Reference proteome</keyword>
<dbReference type="EMBL" id="CP003154">
    <property type="protein sequence ID" value="AFL74967.1"/>
    <property type="molecule type" value="Genomic_DNA"/>
</dbReference>
<dbReference type="PIRSF" id="PIRSF000103">
    <property type="entry name" value="HIBADH"/>
    <property type="match status" value="1"/>
</dbReference>
<dbReference type="Pfam" id="PF14833">
    <property type="entry name" value="NAD_binding_11"/>
    <property type="match status" value="1"/>
</dbReference>
<sequence length="288" mass="30727">MKTAVLGMGLMGSEIALRLKRQGREVTCWNRGAERAESARQRGLHLAPTAAEAIAAADLTLLVLSDAQAILNTLFEGGDADALAGRILVQMGTIAPRESRSIAAHVAAQGGEYLEAPVLGSLPEAREGALILMAGGDVDLFERCLPVFRDLSRDPQRIGEVGQGAALKLAMNQLIAGLTATFALSLGLVRHEGIAVEQFMSLLRGSALHAKTFDKKLDKYLSHEYGAANFPLKHLHKDVRLFRRVADEAGLDTGLMAAIEASCLRAEALGLADQDYSAIYEALTVRAS</sequence>
<dbReference type="RefSeq" id="WP_014779381.1">
    <property type="nucleotide sequence ID" value="NC_018012.1"/>
</dbReference>
<dbReference type="PROSITE" id="PS00732">
    <property type="entry name" value="RIBOSOMAL_S16"/>
    <property type="match status" value="1"/>
</dbReference>
<accession>I3YD99</accession>
<dbReference type="Gene3D" id="1.10.1040.10">
    <property type="entry name" value="N-(1-d-carboxylethyl)-l-norvaline Dehydrogenase, domain 2"/>
    <property type="match status" value="1"/>
</dbReference>
<evidence type="ECO:0000256" key="2">
    <source>
        <dbReference type="ARBA" id="ARBA00023027"/>
    </source>
</evidence>
<reference evidence="6 7" key="1">
    <citation type="submission" date="2012-06" db="EMBL/GenBank/DDBJ databases">
        <title>Complete sequence of Thiocystis violascens DSM 198.</title>
        <authorList>
            <consortium name="US DOE Joint Genome Institute"/>
            <person name="Lucas S."/>
            <person name="Han J."/>
            <person name="Lapidus A."/>
            <person name="Cheng J.-F."/>
            <person name="Goodwin L."/>
            <person name="Pitluck S."/>
            <person name="Peters L."/>
            <person name="Ovchinnikova G."/>
            <person name="Teshima H."/>
            <person name="Detter J.C."/>
            <person name="Han C."/>
            <person name="Tapia R."/>
            <person name="Land M."/>
            <person name="Hauser L."/>
            <person name="Kyrpides N."/>
            <person name="Ivanova N."/>
            <person name="Pagani I."/>
            <person name="Vogl K."/>
            <person name="Liu Z."/>
            <person name="Frigaard N.-U."/>
            <person name="Bryant D."/>
            <person name="Woyke T."/>
        </authorList>
    </citation>
    <scope>NUCLEOTIDE SEQUENCE [LARGE SCALE GENOMIC DNA]</scope>
    <source>
        <strain evidence="7">ATCC 17096 / DSM 198 / 6111</strain>
    </source>
</reference>
<dbReference type="InterPro" id="IPR051265">
    <property type="entry name" value="HIBADH-related_NP60_sf"/>
</dbReference>
<dbReference type="AlphaFoldDB" id="I3YD99"/>
<feature type="domain" description="6-phosphogluconate dehydrogenase NADP-binding" evidence="4">
    <location>
        <begin position="3"/>
        <end position="153"/>
    </location>
</feature>
<dbReference type="InterPro" id="IPR036291">
    <property type="entry name" value="NAD(P)-bd_dom_sf"/>
</dbReference>
<name>I3YD99_THIV6</name>
<dbReference type="Proteomes" id="UP000006062">
    <property type="component" value="Chromosome"/>
</dbReference>
<keyword evidence="1" id="KW-0560">Oxidoreductase</keyword>
<dbReference type="GO" id="GO:0006412">
    <property type="term" value="P:translation"/>
    <property type="evidence" value="ECO:0007669"/>
    <property type="project" value="InterPro"/>
</dbReference>
<proteinExistence type="predicted"/>
<evidence type="ECO:0000259" key="5">
    <source>
        <dbReference type="Pfam" id="PF14833"/>
    </source>
</evidence>
<dbReference type="KEGG" id="tvi:Thivi_3087"/>
<dbReference type="GO" id="GO:0050661">
    <property type="term" value="F:NADP binding"/>
    <property type="evidence" value="ECO:0007669"/>
    <property type="project" value="InterPro"/>
</dbReference>
<dbReference type="eggNOG" id="COG2084">
    <property type="taxonomic scope" value="Bacteria"/>
</dbReference>
<organism evidence="6 7">
    <name type="scientific">Thiocystis violascens (strain ATCC 17096 / DSM 198 / 6111)</name>
    <name type="common">Chromatium violascens</name>
    <dbReference type="NCBI Taxonomy" id="765911"/>
    <lineage>
        <taxon>Bacteria</taxon>
        <taxon>Pseudomonadati</taxon>
        <taxon>Pseudomonadota</taxon>
        <taxon>Gammaproteobacteria</taxon>
        <taxon>Chromatiales</taxon>
        <taxon>Chromatiaceae</taxon>
        <taxon>Thiocystis</taxon>
    </lineage>
</organism>
<dbReference type="SUPFAM" id="SSF48179">
    <property type="entry name" value="6-phosphogluconate dehydrogenase C-terminal domain-like"/>
    <property type="match status" value="1"/>
</dbReference>
<evidence type="ECO:0000256" key="1">
    <source>
        <dbReference type="ARBA" id="ARBA00023002"/>
    </source>
</evidence>
<dbReference type="Gene3D" id="3.40.50.720">
    <property type="entry name" value="NAD(P)-binding Rossmann-like Domain"/>
    <property type="match status" value="1"/>
</dbReference>